<gene>
    <name evidence="1" type="ORF">KDK95_05780</name>
</gene>
<reference evidence="1" key="1">
    <citation type="submission" date="2021-04" db="EMBL/GenBank/DDBJ databases">
        <title>Genome based classification of Actinospica acidithermotolerans sp. nov., an actinobacterium isolated from an Indonesian hot spring.</title>
        <authorList>
            <person name="Kusuma A.B."/>
            <person name="Putra K.E."/>
            <person name="Nafisah S."/>
            <person name="Loh J."/>
            <person name="Nouioui I."/>
            <person name="Goodfellow M."/>
        </authorList>
    </citation>
    <scope>NUCLEOTIDE SEQUENCE</scope>
    <source>
        <strain evidence="1">MGRD01-02</strain>
    </source>
</reference>
<dbReference type="Proteomes" id="UP000676325">
    <property type="component" value="Unassembled WGS sequence"/>
</dbReference>
<proteinExistence type="predicted"/>
<dbReference type="AlphaFoldDB" id="A0A941IF08"/>
<accession>A0A941IF08</accession>
<evidence type="ECO:0000313" key="1">
    <source>
        <dbReference type="EMBL" id="MBR7825810.1"/>
    </source>
</evidence>
<protein>
    <submittedName>
        <fullName evidence="1">YqcI/YcgG family protein</fullName>
    </submittedName>
</protein>
<keyword evidence="2" id="KW-1185">Reference proteome</keyword>
<dbReference type="EMBL" id="JAGSOH010000009">
    <property type="protein sequence ID" value="MBR7825810.1"/>
    <property type="molecule type" value="Genomic_DNA"/>
</dbReference>
<sequence length="215" mass="23235">MYDQPSAEFVAIQQAASCPFAGRAKVHSAAPFAGRDARAAGAAAVTALKAFAAHVEEEELDGFLIELTDPEHGESAASLAVTTREVISGLLDASGMSVSEAFADADNEHWWLTLSGTRWFVLAFAPCYPATSTRATFGSQSTFLLLQPVASFDRHATPRGSVIPEAVRRGIQKAYTTSGRPYDTELAMQDVEALKFVWPMPGSERSPIRWWLAAR</sequence>
<evidence type="ECO:0000313" key="2">
    <source>
        <dbReference type="Proteomes" id="UP000676325"/>
    </source>
</evidence>
<comment type="caution">
    <text evidence="1">The sequence shown here is derived from an EMBL/GenBank/DDBJ whole genome shotgun (WGS) entry which is preliminary data.</text>
</comment>
<dbReference type="RefSeq" id="WP_212516965.1">
    <property type="nucleotide sequence ID" value="NZ_JAGSOH010000009.1"/>
</dbReference>
<organism evidence="1 2">
    <name type="scientific">Actinospica acidithermotolerans</name>
    <dbReference type="NCBI Taxonomy" id="2828514"/>
    <lineage>
        <taxon>Bacteria</taxon>
        <taxon>Bacillati</taxon>
        <taxon>Actinomycetota</taxon>
        <taxon>Actinomycetes</taxon>
        <taxon>Catenulisporales</taxon>
        <taxon>Actinospicaceae</taxon>
        <taxon>Actinospica</taxon>
    </lineage>
</organism>
<name>A0A941IF08_9ACTN</name>